<name>A0A2M4DCD6_ANODA</name>
<accession>A0A2M4DCD6</accession>
<keyword evidence="1" id="KW-0732">Signal</keyword>
<organism evidence="2">
    <name type="scientific">Anopheles darlingi</name>
    <name type="common">Mosquito</name>
    <dbReference type="NCBI Taxonomy" id="43151"/>
    <lineage>
        <taxon>Eukaryota</taxon>
        <taxon>Metazoa</taxon>
        <taxon>Ecdysozoa</taxon>
        <taxon>Arthropoda</taxon>
        <taxon>Hexapoda</taxon>
        <taxon>Insecta</taxon>
        <taxon>Pterygota</taxon>
        <taxon>Neoptera</taxon>
        <taxon>Endopterygota</taxon>
        <taxon>Diptera</taxon>
        <taxon>Nematocera</taxon>
        <taxon>Culicoidea</taxon>
        <taxon>Culicidae</taxon>
        <taxon>Anophelinae</taxon>
        <taxon>Anopheles</taxon>
    </lineage>
</organism>
<dbReference type="AlphaFoldDB" id="A0A2M4DCD6"/>
<protein>
    <submittedName>
        <fullName evidence="2">Putative secreted protein</fullName>
    </submittedName>
</protein>
<sequence>MSTLEGFIMPSVSRLIMFAVSLVSGQAINTKSLSLNRVGRSTNSAPARSASGLRERPVYRQRAISKPCKRFRIV</sequence>
<dbReference type="EMBL" id="GGFL01011027">
    <property type="protein sequence ID" value="MBW75205.1"/>
    <property type="molecule type" value="Transcribed_RNA"/>
</dbReference>
<feature type="signal peptide" evidence="1">
    <location>
        <begin position="1"/>
        <end position="25"/>
    </location>
</feature>
<feature type="chain" id="PRO_5014604406" evidence="1">
    <location>
        <begin position="26"/>
        <end position="74"/>
    </location>
</feature>
<reference evidence="2" key="1">
    <citation type="submission" date="2018-01" db="EMBL/GenBank/DDBJ databases">
        <title>An insight into the sialome of Amazonian anophelines.</title>
        <authorList>
            <person name="Ribeiro J.M."/>
            <person name="Scarpassa V."/>
            <person name="Calvo E."/>
        </authorList>
    </citation>
    <scope>NUCLEOTIDE SEQUENCE</scope>
</reference>
<proteinExistence type="predicted"/>
<evidence type="ECO:0000313" key="2">
    <source>
        <dbReference type="EMBL" id="MBW75205.1"/>
    </source>
</evidence>
<evidence type="ECO:0000256" key="1">
    <source>
        <dbReference type="SAM" id="SignalP"/>
    </source>
</evidence>